<protein>
    <submittedName>
        <fullName evidence="1">Uncharacterized protein</fullName>
    </submittedName>
</protein>
<proteinExistence type="predicted"/>
<evidence type="ECO:0000313" key="2">
    <source>
        <dbReference type="Proteomes" id="UP000193427"/>
    </source>
</evidence>
<dbReference type="EMBL" id="CP015118">
    <property type="protein sequence ID" value="ARN22142.1"/>
    <property type="molecule type" value="Genomic_DNA"/>
</dbReference>
<dbReference type="Gene3D" id="1.10.10.1320">
    <property type="entry name" value="Anti-sigma factor, zinc-finger domain"/>
    <property type="match status" value="1"/>
</dbReference>
<dbReference type="KEGG" id="rgu:A4W93_20800"/>
<keyword evidence="2" id="KW-1185">Reference proteome</keyword>
<dbReference type="AlphaFoldDB" id="A0A1W6LD16"/>
<dbReference type="Proteomes" id="UP000193427">
    <property type="component" value="Chromosome"/>
</dbReference>
<sequence length="262" mass="28559">MTNDSRPVTDADLHAFVDGQLMAERHREVEAHLAANPEAARRVAAWTDQARGLRALFDPVLDEAVPRRLVSAARPVRSATAWRVAAGVTLLLLGGSVGWGLRAQWSPAPVVATTLPAFAERAAVAHAVFVPEQRRPVEVDAAHEDQLVTWLSKRMNAPMKAPHLQSLGYTLEGGRLLPGGQGPVAQFMYRRDEAQGPGARLTLYVTRETGGESTAFRFGRQGDVNVFYWVEGPFGYAISAEAGKEELARVSEAVYRQVERGP</sequence>
<dbReference type="InterPro" id="IPR041916">
    <property type="entry name" value="Anti_sigma_zinc_sf"/>
</dbReference>
<gene>
    <name evidence="1" type="ORF">A4W93_20800</name>
</gene>
<name>A0A1W6LD16_9BURK</name>
<dbReference type="STRING" id="946333.A4W93_20800"/>
<dbReference type="OrthoDB" id="9152892at2"/>
<reference evidence="1 2" key="1">
    <citation type="submission" date="2016-04" db="EMBL/GenBank/DDBJ databases">
        <title>Complete genome sequence of natural rubber-degrading, novel Gram-negative bacterium, Rhizobacter gummiphilus strain NS21.</title>
        <authorList>
            <person name="Tabata M."/>
            <person name="Kasai D."/>
            <person name="Fukuda M."/>
        </authorList>
    </citation>
    <scope>NUCLEOTIDE SEQUENCE [LARGE SCALE GENOMIC DNA]</scope>
    <source>
        <strain evidence="1 2">NS21</strain>
    </source>
</reference>
<dbReference type="RefSeq" id="WP_085752439.1">
    <property type="nucleotide sequence ID" value="NZ_BSPR01000006.1"/>
</dbReference>
<accession>A0A1W6LD16</accession>
<organism evidence="1 2">
    <name type="scientific">Piscinibacter gummiphilus</name>
    <dbReference type="NCBI Taxonomy" id="946333"/>
    <lineage>
        <taxon>Bacteria</taxon>
        <taxon>Pseudomonadati</taxon>
        <taxon>Pseudomonadota</taxon>
        <taxon>Betaproteobacteria</taxon>
        <taxon>Burkholderiales</taxon>
        <taxon>Sphaerotilaceae</taxon>
        <taxon>Piscinibacter</taxon>
    </lineage>
</organism>
<evidence type="ECO:0000313" key="1">
    <source>
        <dbReference type="EMBL" id="ARN22142.1"/>
    </source>
</evidence>